<evidence type="ECO:0000256" key="1">
    <source>
        <dbReference type="SAM" id="MobiDB-lite"/>
    </source>
</evidence>
<dbReference type="EMBL" id="JABANM010012151">
    <property type="protein sequence ID" value="KAF4736496.1"/>
    <property type="molecule type" value="Genomic_DNA"/>
</dbReference>
<feature type="non-terminal residue" evidence="2">
    <location>
        <position position="253"/>
    </location>
</feature>
<accession>A0A7J6SWF6</accession>
<feature type="non-terminal residue" evidence="2">
    <location>
        <position position="1"/>
    </location>
</feature>
<dbReference type="AlphaFoldDB" id="A0A7J6SWF6"/>
<gene>
    <name evidence="2" type="ORF">FOZ62_015113</name>
</gene>
<name>A0A7J6SWF6_PEROL</name>
<evidence type="ECO:0000313" key="3">
    <source>
        <dbReference type="Proteomes" id="UP000574390"/>
    </source>
</evidence>
<comment type="caution">
    <text evidence="2">The sequence shown here is derived from an EMBL/GenBank/DDBJ whole genome shotgun (WGS) entry which is preliminary data.</text>
</comment>
<sequence length="253" mass="28277">VFTDASNELWGVDVRCIQADRLTQRLYAKGGLFPVPQLSWTIPRKELVALHRGLQLLKDLSNFLPVATSLRRGQAEPEPLTPDYPARPVLLLTDSEINIYRLRRPSNDRRLPIVERRRLADIRRLCRELDVVIRHVPSAANQADTISRGKLPDKSMTGAELLNCVKTSEVYYDYKSSPDPEDEDTTPRLGSSDSAKESVNMVNGDGINLPDLTGVTTEEVGELTQLLEYAKPNDQIRGGLLEGSLLQECINVC</sequence>
<organism evidence="2 3">
    <name type="scientific">Perkinsus olseni</name>
    <name type="common">Perkinsus atlanticus</name>
    <dbReference type="NCBI Taxonomy" id="32597"/>
    <lineage>
        <taxon>Eukaryota</taxon>
        <taxon>Sar</taxon>
        <taxon>Alveolata</taxon>
        <taxon>Perkinsozoa</taxon>
        <taxon>Perkinsea</taxon>
        <taxon>Perkinsida</taxon>
        <taxon>Perkinsidae</taxon>
        <taxon>Perkinsus</taxon>
    </lineage>
</organism>
<proteinExistence type="predicted"/>
<protein>
    <submittedName>
        <fullName evidence="2">Uncharacterized protein</fullName>
    </submittedName>
</protein>
<dbReference type="Proteomes" id="UP000574390">
    <property type="component" value="Unassembled WGS sequence"/>
</dbReference>
<feature type="region of interest" description="Disordered" evidence="1">
    <location>
        <begin position="173"/>
        <end position="203"/>
    </location>
</feature>
<evidence type="ECO:0000313" key="2">
    <source>
        <dbReference type="EMBL" id="KAF4736496.1"/>
    </source>
</evidence>
<reference evidence="2 3" key="1">
    <citation type="submission" date="2020-04" db="EMBL/GenBank/DDBJ databases">
        <title>Perkinsus olseni comparative genomics.</title>
        <authorList>
            <person name="Bogema D.R."/>
        </authorList>
    </citation>
    <scope>NUCLEOTIDE SEQUENCE [LARGE SCALE GENOMIC DNA]</scope>
    <source>
        <strain evidence="2">ATCC PRA-205</strain>
    </source>
</reference>